<keyword evidence="2" id="KW-1185">Reference proteome</keyword>
<accession>A0ABY5ZYM4</accession>
<evidence type="ECO:0000313" key="1">
    <source>
        <dbReference type="EMBL" id="UXC18543.1"/>
    </source>
</evidence>
<evidence type="ECO:0000313" key="2">
    <source>
        <dbReference type="Proteomes" id="UP001058290"/>
    </source>
</evidence>
<dbReference type="Proteomes" id="UP001058290">
    <property type="component" value="Chromosome"/>
</dbReference>
<name>A0ABY5ZYM4_9BURK</name>
<dbReference type="RefSeq" id="WP_260719109.1">
    <property type="nucleotide sequence ID" value="NZ_CP104377.1"/>
</dbReference>
<dbReference type="EMBL" id="CP104377">
    <property type="protein sequence ID" value="UXC18543.1"/>
    <property type="molecule type" value="Genomic_DNA"/>
</dbReference>
<reference evidence="1" key="1">
    <citation type="submission" date="2022-09" db="EMBL/GenBank/DDBJ databases">
        <title>Bacterial diversity in gut of crayfish and pufferfish.</title>
        <authorList>
            <person name="Huang Y."/>
        </authorList>
    </citation>
    <scope>NUCLEOTIDE SEQUENCE</scope>
    <source>
        <strain evidence="1">PR12</strain>
    </source>
</reference>
<gene>
    <name evidence="1" type="ORF">N4T19_23155</name>
</gene>
<proteinExistence type="predicted"/>
<protein>
    <submittedName>
        <fullName evidence="1">Uncharacterized protein</fullName>
    </submittedName>
</protein>
<organism evidence="1 2">
    <name type="scientific">Comamonas squillarum</name>
    <dbReference type="NCBI Taxonomy" id="2977320"/>
    <lineage>
        <taxon>Bacteria</taxon>
        <taxon>Pseudomonadati</taxon>
        <taxon>Pseudomonadota</taxon>
        <taxon>Betaproteobacteria</taxon>
        <taxon>Burkholderiales</taxon>
        <taxon>Comamonadaceae</taxon>
        <taxon>Comamonas</taxon>
    </lineage>
</organism>
<sequence>MQGPYPSIEEMLVNQHILEQCMHPGFKVCRDQSLLYSVCPICEKMIYLKGRPSREEVSNEWRRNQIRPAHNSINANHVVRRLSAHGWTVMHFQRDGVRFRCIAQRAGERFQSEVCASRNEAIVQVAAKIVRGGLFTHSGCGIVLPID</sequence>